<dbReference type="PROSITE" id="PS50995">
    <property type="entry name" value="HTH_MARR_2"/>
    <property type="match status" value="1"/>
</dbReference>
<dbReference type="Pfam" id="PF12802">
    <property type="entry name" value="MarR_2"/>
    <property type="match status" value="1"/>
</dbReference>
<dbReference type="InterPro" id="IPR039422">
    <property type="entry name" value="MarR/SlyA-like"/>
</dbReference>
<gene>
    <name evidence="2" type="ORF">NGB36_31595</name>
</gene>
<proteinExistence type="predicted"/>
<dbReference type="InterPro" id="IPR036388">
    <property type="entry name" value="WH-like_DNA-bd_sf"/>
</dbReference>
<dbReference type="Proteomes" id="UP001057702">
    <property type="component" value="Unassembled WGS sequence"/>
</dbReference>
<protein>
    <submittedName>
        <fullName evidence="2">MarR family transcriptional regulator</fullName>
    </submittedName>
</protein>
<keyword evidence="3" id="KW-1185">Reference proteome</keyword>
<dbReference type="Gene3D" id="1.10.10.10">
    <property type="entry name" value="Winged helix-like DNA-binding domain superfamily/Winged helix DNA-binding domain"/>
    <property type="match status" value="1"/>
</dbReference>
<dbReference type="PANTHER" id="PTHR33164">
    <property type="entry name" value="TRANSCRIPTIONAL REGULATOR, MARR FAMILY"/>
    <property type="match status" value="1"/>
</dbReference>
<comment type="caution">
    <text evidence="2">The sequence shown here is derived from an EMBL/GenBank/DDBJ whole genome shotgun (WGS) entry which is preliminary data.</text>
</comment>
<accession>A0ABT1Q520</accession>
<dbReference type="SUPFAM" id="SSF46785">
    <property type="entry name" value="Winged helix' DNA-binding domain"/>
    <property type="match status" value="1"/>
</dbReference>
<dbReference type="RefSeq" id="WP_255924075.1">
    <property type="nucleotide sequence ID" value="NZ_JANFNG010000048.1"/>
</dbReference>
<dbReference type="PANTHER" id="PTHR33164:SF43">
    <property type="entry name" value="HTH-TYPE TRANSCRIPTIONAL REPRESSOR YETL"/>
    <property type="match status" value="1"/>
</dbReference>
<feature type="domain" description="HTH marR-type" evidence="1">
    <location>
        <begin position="17"/>
        <end position="152"/>
    </location>
</feature>
<evidence type="ECO:0000313" key="2">
    <source>
        <dbReference type="EMBL" id="MCQ4084984.1"/>
    </source>
</evidence>
<evidence type="ECO:0000259" key="1">
    <source>
        <dbReference type="PROSITE" id="PS50995"/>
    </source>
</evidence>
<dbReference type="PRINTS" id="PR00598">
    <property type="entry name" value="HTHMARR"/>
</dbReference>
<reference evidence="2" key="1">
    <citation type="submission" date="2022-06" db="EMBL/GenBank/DDBJ databases">
        <title>Draft genome sequence of Streptomyces sp. RB6PN25 isolated from peat swamp forest in Thailand.</title>
        <authorList>
            <person name="Duangmal K."/>
            <person name="Klaysubun C."/>
        </authorList>
    </citation>
    <scope>NUCLEOTIDE SEQUENCE</scope>
    <source>
        <strain evidence="2">RB6PN25</strain>
    </source>
</reference>
<name>A0ABT1Q520_9ACTN</name>
<dbReference type="SMART" id="SM00347">
    <property type="entry name" value="HTH_MARR"/>
    <property type="match status" value="1"/>
</dbReference>
<sequence length="162" mass="17574">MARRPISTAAEAAADHRIRAFGVLLTTAGMLERLAGAVMERECGISHAMFEVLLHLAEHPEGLPMGDVSRRLVLTSGGATRLIGRMEAAGLVRREPSHEDRRSTIVSMTERGEQTLVDAARVHVRTLDEHVYQPLTQAEAAAMVSALDRLGTHAREVLPPLG</sequence>
<dbReference type="InterPro" id="IPR036390">
    <property type="entry name" value="WH_DNA-bd_sf"/>
</dbReference>
<organism evidence="2 3">
    <name type="scientific">Streptomyces humicola</name>
    <dbReference type="NCBI Taxonomy" id="2953240"/>
    <lineage>
        <taxon>Bacteria</taxon>
        <taxon>Bacillati</taxon>
        <taxon>Actinomycetota</taxon>
        <taxon>Actinomycetes</taxon>
        <taxon>Kitasatosporales</taxon>
        <taxon>Streptomycetaceae</taxon>
        <taxon>Streptomyces</taxon>
    </lineage>
</organism>
<dbReference type="InterPro" id="IPR000835">
    <property type="entry name" value="HTH_MarR-typ"/>
</dbReference>
<dbReference type="EMBL" id="JANFNG010000048">
    <property type="protein sequence ID" value="MCQ4084984.1"/>
    <property type="molecule type" value="Genomic_DNA"/>
</dbReference>
<evidence type="ECO:0000313" key="3">
    <source>
        <dbReference type="Proteomes" id="UP001057702"/>
    </source>
</evidence>